<sequence>MINMLKRSINSVIFICAFGLLYCSGQISLADNLETVSPPSLVGKKTRSLGQRIIFTDYVKSQVDSKVVNHTLSNNSETKISIYIEDLIAQPTEIKISLKRRRLTLYRGKSRIKSYPIAVGRRGWETPIGNFQVLEMLKNPTWIHPITGKAIAGGKPQNPLGNYWIGFWTNGHNWVGFHGTPNPESVGKAVSHGCIRMYNKDIKELFHQVSPGTPVTVVR</sequence>
<evidence type="ECO:0000256" key="5">
    <source>
        <dbReference type="ARBA" id="ARBA00022801"/>
    </source>
</evidence>
<keyword evidence="5" id="KW-0378">Hydrolase</keyword>
<dbReference type="GO" id="GO:0071555">
    <property type="term" value="P:cell wall organization"/>
    <property type="evidence" value="ECO:0007669"/>
    <property type="project" value="UniProtKB-UniRule"/>
</dbReference>
<dbReference type="InterPro" id="IPR050979">
    <property type="entry name" value="LD-transpeptidase"/>
</dbReference>
<evidence type="ECO:0000313" key="12">
    <source>
        <dbReference type="Proteomes" id="UP000010475"/>
    </source>
</evidence>
<dbReference type="SUPFAM" id="SSF141523">
    <property type="entry name" value="L,D-transpeptidase catalytic domain-like"/>
    <property type="match status" value="1"/>
</dbReference>
<dbReference type="GO" id="GO:0016757">
    <property type="term" value="F:glycosyltransferase activity"/>
    <property type="evidence" value="ECO:0007669"/>
    <property type="project" value="UniProtKB-KW"/>
</dbReference>
<dbReference type="PANTHER" id="PTHR30582">
    <property type="entry name" value="L,D-TRANSPEPTIDASE"/>
    <property type="match status" value="1"/>
</dbReference>
<dbReference type="CDD" id="cd16913">
    <property type="entry name" value="YkuD_like"/>
    <property type="match status" value="1"/>
</dbReference>
<evidence type="ECO:0000256" key="3">
    <source>
        <dbReference type="ARBA" id="ARBA00022676"/>
    </source>
</evidence>
<dbReference type="GO" id="GO:0071972">
    <property type="term" value="F:peptidoglycan L,D-transpeptidase activity"/>
    <property type="evidence" value="ECO:0007669"/>
    <property type="project" value="TreeGrafter"/>
</dbReference>
<protein>
    <recommendedName>
        <fullName evidence="10">L,D-TPase catalytic domain-containing protein</fullName>
    </recommendedName>
</protein>
<keyword evidence="4" id="KW-0808">Transferase</keyword>
<keyword evidence="12" id="KW-1185">Reference proteome</keyword>
<feature type="domain" description="L,D-TPase catalytic" evidence="10">
    <location>
        <begin position="92"/>
        <end position="218"/>
    </location>
</feature>
<dbReference type="PATRIC" id="fig|56107.3.peg.1909"/>
<dbReference type="InterPro" id="IPR005490">
    <property type="entry name" value="LD_TPept_cat_dom"/>
</dbReference>
<keyword evidence="3" id="KW-0328">Glycosyltransferase</keyword>
<dbReference type="eggNOG" id="COG1376">
    <property type="taxonomic scope" value="Bacteria"/>
</dbReference>
<dbReference type="Gene3D" id="2.40.440.10">
    <property type="entry name" value="L,D-transpeptidase catalytic domain-like"/>
    <property type="match status" value="1"/>
</dbReference>
<dbReference type="GO" id="GO:0008360">
    <property type="term" value="P:regulation of cell shape"/>
    <property type="evidence" value="ECO:0007669"/>
    <property type="project" value="UniProtKB-UniRule"/>
</dbReference>
<feature type="active site" description="Proton donor/acceptor" evidence="9">
    <location>
        <position position="178"/>
    </location>
</feature>
<evidence type="ECO:0000256" key="2">
    <source>
        <dbReference type="ARBA" id="ARBA00005992"/>
    </source>
</evidence>
<accession>K9WWT2</accession>
<evidence type="ECO:0000256" key="6">
    <source>
        <dbReference type="ARBA" id="ARBA00022960"/>
    </source>
</evidence>
<proteinExistence type="inferred from homology"/>
<dbReference type="KEGG" id="csg:Cylst_1705"/>
<dbReference type="Proteomes" id="UP000010475">
    <property type="component" value="Chromosome"/>
</dbReference>
<dbReference type="AlphaFoldDB" id="K9WWT2"/>
<evidence type="ECO:0000259" key="10">
    <source>
        <dbReference type="PROSITE" id="PS52029"/>
    </source>
</evidence>
<evidence type="ECO:0000256" key="8">
    <source>
        <dbReference type="ARBA" id="ARBA00023316"/>
    </source>
</evidence>
<dbReference type="GO" id="GO:0018104">
    <property type="term" value="P:peptidoglycan-protein cross-linking"/>
    <property type="evidence" value="ECO:0007669"/>
    <property type="project" value="TreeGrafter"/>
</dbReference>
<dbReference type="InterPro" id="IPR038063">
    <property type="entry name" value="Transpep_catalytic_dom"/>
</dbReference>
<organism evidence="11 12">
    <name type="scientific">Cylindrospermum stagnale PCC 7417</name>
    <dbReference type="NCBI Taxonomy" id="56107"/>
    <lineage>
        <taxon>Bacteria</taxon>
        <taxon>Bacillati</taxon>
        <taxon>Cyanobacteriota</taxon>
        <taxon>Cyanophyceae</taxon>
        <taxon>Nostocales</taxon>
        <taxon>Nostocaceae</taxon>
        <taxon>Cylindrospermum</taxon>
    </lineage>
</organism>
<dbReference type="EMBL" id="CP003642">
    <property type="protein sequence ID" value="AFZ23977.1"/>
    <property type="molecule type" value="Genomic_DNA"/>
</dbReference>
<evidence type="ECO:0000256" key="4">
    <source>
        <dbReference type="ARBA" id="ARBA00022679"/>
    </source>
</evidence>
<keyword evidence="6 9" id="KW-0133">Cell shape</keyword>
<keyword evidence="7 9" id="KW-0573">Peptidoglycan synthesis</keyword>
<dbReference type="UniPathway" id="UPA00219"/>
<dbReference type="PROSITE" id="PS52029">
    <property type="entry name" value="LD_TPASE"/>
    <property type="match status" value="1"/>
</dbReference>
<dbReference type="GO" id="GO:0005576">
    <property type="term" value="C:extracellular region"/>
    <property type="evidence" value="ECO:0007669"/>
    <property type="project" value="TreeGrafter"/>
</dbReference>
<comment type="similarity">
    <text evidence="2">Belongs to the YkuD family.</text>
</comment>
<dbReference type="HOGENOM" id="CLU_042399_4_2_3"/>
<name>K9WWT2_9NOST</name>
<evidence type="ECO:0000256" key="1">
    <source>
        <dbReference type="ARBA" id="ARBA00004752"/>
    </source>
</evidence>
<evidence type="ECO:0000313" key="11">
    <source>
        <dbReference type="EMBL" id="AFZ23977.1"/>
    </source>
</evidence>
<reference evidence="11 12" key="1">
    <citation type="submission" date="2012-06" db="EMBL/GenBank/DDBJ databases">
        <title>Finished chromosome of genome of Cylindrospermum stagnale PCC 7417.</title>
        <authorList>
            <consortium name="US DOE Joint Genome Institute"/>
            <person name="Gugger M."/>
            <person name="Coursin T."/>
            <person name="Rippka R."/>
            <person name="Tandeau De Marsac N."/>
            <person name="Huntemann M."/>
            <person name="Wei C.-L."/>
            <person name="Han J."/>
            <person name="Detter J.C."/>
            <person name="Han C."/>
            <person name="Tapia R."/>
            <person name="Chen A."/>
            <person name="Kyrpides N."/>
            <person name="Mavromatis K."/>
            <person name="Markowitz V."/>
            <person name="Szeto E."/>
            <person name="Ivanova N."/>
            <person name="Pagani I."/>
            <person name="Pati A."/>
            <person name="Goodwin L."/>
            <person name="Nordberg H.P."/>
            <person name="Cantor M.N."/>
            <person name="Hua S.X."/>
            <person name="Woyke T."/>
            <person name="Kerfeld C.A."/>
        </authorList>
    </citation>
    <scope>NUCLEOTIDE SEQUENCE [LARGE SCALE GENOMIC DNA]</scope>
    <source>
        <strain evidence="11 12">PCC 7417</strain>
    </source>
</reference>
<comment type="pathway">
    <text evidence="1 9">Cell wall biogenesis; peptidoglycan biosynthesis.</text>
</comment>
<keyword evidence="8 9" id="KW-0961">Cell wall biogenesis/degradation</keyword>
<dbReference type="Pfam" id="PF03734">
    <property type="entry name" value="YkuD"/>
    <property type="match status" value="1"/>
</dbReference>
<evidence type="ECO:0000256" key="9">
    <source>
        <dbReference type="PROSITE-ProRule" id="PRU01373"/>
    </source>
</evidence>
<evidence type="ECO:0000256" key="7">
    <source>
        <dbReference type="ARBA" id="ARBA00022984"/>
    </source>
</evidence>
<dbReference type="PANTHER" id="PTHR30582:SF24">
    <property type="entry name" value="L,D-TRANSPEPTIDASE ERFK_SRFK-RELATED"/>
    <property type="match status" value="1"/>
</dbReference>
<feature type="active site" description="Nucleophile" evidence="9">
    <location>
        <position position="194"/>
    </location>
</feature>
<gene>
    <name evidence="11" type="ORF">Cylst_1705</name>
</gene>